<keyword evidence="2" id="KW-1185">Reference proteome</keyword>
<proteinExistence type="predicted"/>
<protein>
    <submittedName>
        <fullName evidence="1">Uncharacterized protein</fullName>
    </submittedName>
</protein>
<organism evidence="1 2">
    <name type="scientific">Cupriavidus gilardii J11</name>
    <dbReference type="NCBI Taxonomy" id="936133"/>
    <lineage>
        <taxon>Bacteria</taxon>
        <taxon>Pseudomonadati</taxon>
        <taxon>Pseudomonadota</taxon>
        <taxon>Betaproteobacteria</taxon>
        <taxon>Burkholderiales</taxon>
        <taxon>Burkholderiaceae</taxon>
        <taxon>Cupriavidus</taxon>
    </lineage>
</organism>
<dbReference type="AlphaFoldDB" id="A0A562BQE2"/>
<dbReference type="OrthoDB" id="8929450at2"/>
<comment type="caution">
    <text evidence="1">The sequence shown here is derived from an EMBL/GenBank/DDBJ whole genome shotgun (WGS) entry which is preliminary data.</text>
</comment>
<reference evidence="1 2" key="1">
    <citation type="submission" date="2019-07" db="EMBL/GenBank/DDBJ databases">
        <title>Genome sequencing of lignin-degrading bacterial isolates.</title>
        <authorList>
            <person name="Gladden J."/>
        </authorList>
    </citation>
    <scope>NUCLEOTIDE SEQUENCE [LARGE SCALE GENOMIC DNA]</scope>
    <source>
        <strain evidence="1 2">J11</strain>
    </source>
</reference>
<accession>A0A562BQE2</accession>
<name>A0A562BQE2_9BURK</name>
<sequence length="125" mass="13766">MGEAEAAPCLRGHGDTALADALVALIAAEPSISATSRQAIDALLQRHRQLVADVARLRQQREEWIVSALTYKALFERYSGQSPHEPNDRLMREKDSMRRAIRDQLREGLAPAAIPSHSVDPVSLS</sequence>
<gene>
    <name evidence="1" type="ORF">L602_001700000780</name>
</gene>
<evidence type="ECO:0000313" key="1">
    <source>
        <dbReference type="EMBL" id="TWG87486.1"/>
    </source>
</evidence>
<dbReference type="EMBL" id="VLJN01000009">
    <property type="protein sequence ID" value="TWG87486.1"/>
    <property type="molecule type" value="Genomic_DNA"/>
</dbReference>
<evidence type="ECO:0000313" key="2">
    <source>
        <dbReference type="Proteomes" id="UP000318141"/>
    </source>
</evidence>
<dbReference type="Proteomes" id="UP000318141">
    <property type="component" value="Unassembled WGS sequence"/>
</dbReference>